<organism evidence="1 2">
    <name type="scientific">Pustulibacterium marinum</name>
    <dbReference type="NCBI Taxonomy" id="1224947"/>
    <lineage>
        <taxon>Bacteria</taxon>
        <taxon>Pseudomonadati</taxon>
        <taxon>Bacteroidota</taxon>
        <taxon>Flavobacteriia</taxon>
        <taxon>Flavobacteriales</taxon>
        <taxon>Flavobacteriaceae</taxon>
        <taxon>Pustulibacterium</taxon>
    </lineage>
</organism>
<dbReference type="Proteomes" id="UP000199138">
    <property type="component" value="Unassembled WGS sequence"/>
</dbReference>
<sequence length="125" mass="14879">MKVLRAKDQKQKKKLRLSFFSQLKLRLKYLIARIKYRSSTTKRERELDSINKKLQGAAVKQEINQELLKIEIIGFIRSKLNLTRRSKYIPFTVKNQLEVKGMVEAEYADRMKKYGVKINDKLQFV</sequence>
<accession>A0A1I7GL28</accession>
<gene>
    <name evidence="1" type="ORF">SAMN05216480_10546</name>
</gene>
<evidence type="ECO:0000313" key="2">
    <source>
        <dbReference type="Proteomes" id="UP000199138"/>
    </source>
</evidence>
<reference evidence="1 2" key="1">
    <citation type="submission" date="2016-10" db="EMBL/GenBank/DDBJ databases">
        <authorList>
            <person name="de Groot N.N."/>
        </authorList>
    </citation>
    <scope>NUCLEOTIDE SEQUENCE [LARGE SCALE GENOMIC DNA]</scope>
    <source>
        <strain evidence="1 2">CGMCC 1.12333</strain>
    </source>
</reference>
<dbReference type="RefSeq" id="WP_093024720.1">
    <property type="nucleotide sequence ID" value="NZ_FPBK01000005.1"/>
</dbReference>
<dbReference type="AlphaFoldDB" id="A0A1I7GL28"/>
<proteinExistence type="predicted"/>
<dbReference type="STRING" id="1224947.SAMN05216480_10546"/>
<dbReference type="EMBL" id="FPBK01000005">
    <property type="protein sequence ID" value="SFU49124.1"/>
    <property type="molecule type" value="Genomic_DNA"/>
</dbReference>
<protein>
    <submittedName>
        <fullName evidence="1">Uncharacterized protein</fullName>
    </submittedName>
</protein>
<evidence type="ECO:0000313" key="1">
    <source>
        <dbReference type="EMBL" id="SFU49124.1"/>
    </source>
</evidence>
<name>A0A1I7GL28_9FLAO</name>
<keyword evidence="2" id="KW-1185">Reference proteome</keyword>